<dbReference type="Proteomes" id="UP001291623">
    <property type="component" value="Unassembled WGS sequence"/>
</dbReference>
<dbReference type="PANTHER" id="PTHR11669">
    <property type="entry name" value="REPLICATION FACTOR C / DNA POLYMERASE III GAMMA-TAU SUBUNIT"/>
    <property type="match status" value="1"/>
</dbReference>
<dbReference type="SUPFAM" id="SSF52540">
    <property type="entry name" value="P-loop containing nucleoside triphosphate hydrolases"/>
    <property type="match status" value="1"/>
</dbReference>
<dbReference type="GO" id="GO:0005634">
    <property type="term" value="C:nucleus"/>
    <property type="evidence" value="ECO:0007669"/>
    <property type="project" value="UniProtKB-SubCell"/>
</dbReference>
<dbReference type="GO" id="GO:0006261">
    <property type="term" value="P:DNA-templated DNA replication"/>
    <property type="evidence" value="ECO:0007669"/>
    <property type="project" value="TreeGrafter"/>
</dbReference>
<accession>A0AAE1QP15</accession>
<feature type="domain" description="Replication factor C C-terminal" evidence="7">
    <location>
        <begin position="117"/>
        <end position="203"/>
    </location>
</feature>
<evidence type="ECO:0000313" key="8">
    <source>
        <dbReference type="EMBL" id="KAK4336943.1"/>
    </source>
</evidence>
<dbReference type="GO" id="GO:0006281">
    <property type="term" value="P:DNA repair"/>
    <property type="evidence" value="ECO:0007669"/>
    <property type="project" value="TreeGrafter"/>
</dbReference>
<dbReference type="PANTHER" id="PTHR11669:SF20">
    <property type="entry name" value="REPLICATION FACTOR C SUBUNIT 4"/>
    <property type="match status" value="1"/>
</dbReference>
<keyword evidence="6" id="KW-0539">Nucleus</keyword>
<protein>
    <recommendedName>
        <fullName evidence="7">Replication factor C C-terminal domain-containing protein</fullName>
    </recommendedName>
</protein>
<keyword evidence="9" id="KW-1185">Reference proteome</keyword>
<keyword evidence="5" id="KW-0067">ATP-binding</keyword>
<dbReference type="Pfam" id="PF21960">
    <property type="entry name" value="RCF1-5-like_lid"/>
    <property type="match status" value="1"/>
</dbReference>
<comment type="subcellular location">
    <subcellularLocation>
        <location evidence="1">Nucleus</location>
    </subcellularLocation>
</comment>
<dbReference type="AlphaFoldDB" id="A0AAE1QP15"/>
<dbReference type="Gene3D" id="1.10.8.60">
    <property type="match status" value="1"/>
</dbReference>
<dbReference type="InterPro" id="IPR050238">
    <property type="entry name" value="DNA_Rep/Repair_Clamp_Loader"/>
</dbReference>
<dbReference type="GO" id="GO:0003677">
    <property type="term" value="F:DNA binding"/>
    <property type="evidence" value="ECO:0007669"/>
    <property type="project" value="InterPro"/>
</dbReference>
<keyword evidence="4" id="KW-0547">Nucleotide-binding</keyword>
<evidence type="ECO:0000256" key="5">
    <source>
        <dbReference type="ARBA" id="ARBA00022840"/>
    </source>
</evidence>
<dbReference type="InterPro" id="IPR008921">
    <property type="entry name" value="DNA_pol3_clamp-load_cplx_C"/>
</dbReference>
<dbReference type="Gene3D" id="1.20.272.10">
    <property type="match status" value="1"/>
</dbReference>
<dbReference type="InterPro" id="IPR027417">
    <property type="entry name" value="P-loop_NTPase"/>
</dbReference>
<evidence type="ECO:0000256" key="3">
    <source>
        <dbReference type="ARBA" id="ARBA00022705"/>
    </source>
</evidence>
<proteinExistence type="inferred from homology"/>
<evidence type="ECO:0000256" key="2">
    <source>
        <dbReference type="ARBA" id="ARBA00005378"/>
    </source>
</evidence>
<gene>
    <name evidence="8" type="ORF">RND71_043515</name>
</gene>
<comment type="similarity">
    <text evidence="2">Belongs to the activator 1 small subunits family.</text>
</comment>
<keyword evidence="3" id="KW-0235">DNA replication</keyword>
<evidence type="ECO:0000259" key="7">
    <source>
        <dbReference type="Pfam" id="PF08542"/>
    </source>
</evidence>
<reference evidence="8" key="1">
    <citation type="submission" date="2023-12" db="EMBL/GenBank/DDBJ databases">
        <title>Genome assembly of Anisodus tanguticus.</title>
        <authorList>
            <person name="Wang Y.-J."/>
        </authorList>
    </citation>
    <scope>NUCLEOTIDE SEQUENCE</scope>
    <source>
        <strain evidence="8">KB-2021</strain>
        <tissue evidence="8">Leaf</tissue>
    </source>
</reference>
<evidence type="ECO:0000256" key="6">
    <source>
        <dbReference type="ARBA" id="ARBA00023242"/>
    </source>
</evidence>
<evidence type="ECO:0000313" key="9">
    <source>
        <dbReference type="Proteomes" id="UP001291623"/>
    </source>
</evidence>
<dbReference type="GO" id="GO:0005663">
    <property type="term" value="C:DNA replication factor C complex"/>
    <property type="evidence" value="ECO:0007669"/>
    <property type="project" value="TreeGrafter"/>
</dbReference>
<dbReference type="GO" id="GO:0003689">
    <property type="term" value="F:DNA clamp loader activity"/>
    <property type="evidence" value="ECO:0007669"/>
    <property type="project" value="TreeGrafter"/>
</dbReference>
<comment type="caution">
    <text evidence="8">The sequence shown here is derived from an EMBL/GenBank/DDBJ whole genome shotgun (WGS) entry which is preliminary data.</text>
</comment>
<evidence type="ECO:0000256" key="1">
    <source>
        <dbReference type="ARBA" id="ARBA00004123"/>
    </source>
</evidence>
<name>A0AAE1QP15_9SOLA</name>
<dbReference type="Pfam" id="PF08542">
    <property type="entry name" value="Rep_fac_C"/>
    <property type="match status" value="1"/>
</dbReference>
<dbReference type="InterPro" id="IPR013748">
    <property type="entry name" value="Rep_factorC_C"/>
</dbReference>
<dbReference type="SUPFAM" id="SSF48019">
    <property type="entry name" value="post-AAA+ oligomerization domain-like"/>
    <property type="match status" value="1"/>
</dbReference>
<dbReference type="Gene3D" id="3.40.50.300">
    <property type="entry name" value="P-loop containing nucleotide triphosphate hydrolases"/>
    <property type="match status" value="1"/>
</dbReference>
<dbReference type="EMBL" id="JAVYJV010000072">
    <property type="protein sequence ID" value="KAK4336943.1"/>
    <property type="molecule type" value="Genomic_DNA"/>
</dbReference>
<dbReference type="GO" id="GO:0005524">
    <property type="term" value="F:ATP binding"/>
    <property type="evidence" value="ECO:0007669"/>
    <property type="project" value="UniProtKB-KW"/>
</dbReference>
<organism evidence="8 9">
    <name type="scientific">Anisodus tanguticus</name>
    <dbReference type="NCBI Taxonomy" id="243964"/>
    <lineage>
        <taxon>Eukaryota</taxon>
        <taxon>Viridiplantae</taxon>
        <taxon>Streptophyta</taxon>
        <taxon>Embryophyta</taxon>
        <taxon>Tracheophyta</taxon>
        <taxon>Spermatophyta</taxon>
        <taxon>Magnoliopsida</taxon>
        <taxon>eudicotyledons</taxon>
        <taxon>Gunneridae</taxon>
        <taxon>Pentapetalae</taxon>
        <taxon>asterids</taxon>
        <taxon>lamiids</taxon>
        <taxon>Solanales</taxon>
        <taxon>Solanaceae</taxon>
        <taxon>Solanoideae</taxon>
        <taxon>Hyoscyameae</taxon>
        <taxon>Anisodus</taxon>
    </lineage>
</organism>
<evidence type="ECO:0000256" key="4">
    <source>
        <dbReference type="ARBA" id="ARBA00022741"/>
    </source>
</evidence>
<sequence length="209" mass="23942">MTDSAQSALRRIMELESKSTRFCLICNYITRIIEPIASRCAKFRFNTLDQDCVIDKLQNISDLEGIQIENRDVLVELCNLSGGDLRKAINILQTALKMKKNEEKVTIDDLHEICGHIPPKIIKNIIDVCKEKSFQKLEKAIKDLIYEGYSAHQLLIQLNDWIENENCYLNDKKKSVLAEKISKADQYLLEGSNEYLQTLNVCSTLISIT</sequence>
<dbReference type="FunFam" id="1.20.272.10:FF:000011">
    <property type="entry name" value="Replication factor C subunit 2"/>
    <property type="match status" value="1"/>
</dbReference>